<dbReference type="KEGG" id="tba:TERMP_01172"/>
<dbReference type="PANTHER" id="PTHR42754">
    <property type="entry name" value="ENDOGLUCANASE"/>
    <property type="match status" value="1"/>
</dbReference>
<name>F0LN19_THEBM</name>
<dbReference type="Gene3D" id="2.80.10.50">
    <property type="match status" value="3"/>
</dbReference>
<dbReference type="InterPro" id="IPR011047">
    <property type="entry name" value="Quinoprotein_ADH-like_sf"/>
</dbReference>
<organism evidence="2 3">
    <name type="scientific">Thermococcus barophilus (strain DSM 11836 / MP)</name>
    <dbReference type="NCBI Taxonomy" id="391623"/>
    <lineage>
        <taxon>Archaea</taxon>
        <taxon>Methanobacteriati</taxon>
        <taxon>Methanobacteriota</taxon>
        <taxon>Thermococci</taxon>
        <taxon>Thermococcales</taxon>
        <taxon>Thermococcaceae</taxon>
        <taxon>Thermococcus</taxon>
    </lineage>
</organism>
<dbReference type="PATRIC" id="fig|391623.17.peg.1175"/>
<evidence type="ECO:0000313" key="3">
    <source>
        <dbReference type="Proteomes" id="UP000007478"/>
    </source>
</evidence>
<feature type="compositionally biased region" description="Polar residues" evidence="1">
    <location>
        <begin position="890"/>
        <end position="901"/>
    </location>
</feature>
<sequence>MTISNKLLAFLLIFLFLTFVPYTKGSNDYWIMKYTYKENPDLLLEFGKGALRSARYENGDIVMVETIPMSKTRFDFAVSLVSQDGEVKWTKLYGSKKDDEILAVAILKNGDILLAGWSGYPRDGLVVCLDPNGNIKWSKLIGGKESDEIRAVDVAPDGSIILVGETYSETSTQSLWVIKLKPDGKLKWHRVFQLYEKDHYQSVTGLSVKVSSGGSILVGGVSKQRTAFLAKLTENGSVRWAREYTISESGEGIYGIEVLEDGTILTAGEYYTTTANLFLMKLNGEGQVLWKKGYGSKYGKNERNTEFYNIVLTTDGDILIAGRSEQLDISAGHGVLIHADKNGNLKSWWSMKQFVSVRAIYVDGKDIIAYGSGWKKTSVLAVFPLEGSFECFEESDVEVTSKPLTVKTSKINLKGKAVQFAYKNAGINVTGKIELIGEELCRSKGDMEETQTSTTPREVSTPTEENYWVKSLIGIGDDEITDTAITAEGDIIAVGTTTSFGENGDVLVMRLSSKGEILWQKVYGGKGDDSAHAVAVTNNGEIIVVGQTNSFGAGDYDVWILGLDKNGNVRWQSTYGGEYGEGGLDVDLFTNGDILVVGYTGGFGAGNFDAWVLRLDPVGNIRWQRVYGGSGEDIAWGVKAVNGGTEIVVVGYTKSFNAKGEDGWIMYLDGNGNIKWQKMIGSDKDDEFLAVSEDADGNIVVAGMLTGKDDYEKGWVVKLNKRGKVLWQGAYGGEEYGDAFFDIDTAGDRITVVGGTQNFGTEETGSWVLHLDSSGNIINEFVCEEGDSMLWSVATDESSTVAVGYSTVEGKDIFIMKLPKDGNLECTICRSSEAIVRTPAIIIRDSKAVSENTKGIMKESRGTVDVSDFKEKVNCPAEEIKETKHREISSSESPSEVTPIQSPEEESTKGICGPGVFAVLAILGKIIRKRKGN</sequence>
<protein>
    <submittedName>
        <fullName evidence="2">Uncharacterized protein</fullName>
    </submittedName>
</protein>
<proteinExistence type="predicted"/>
<dbReference type="SUPFAM" id="SSF69322">
    <property type="entry name" value="Tricorn protease domain 2"/>
    <property type="match status" value="1"/>
</dbReference>
<dbReference type="eggNOG" id="arCOG02559">
    <property type="taxonomic scope" value="Archaea"/>
</dbReference>
<dbReference type="SUPFAM" id="SSF50998">
    <property type="entry name" value="Quinoprotein alcohol dehydrogenase-like"/>
    <property type="match status" value="1"/>
</dbReference>
<dbReference type="AlphaFoldDB" id="F0LN19"/>
<reference evidence="2 3" key="1">
    <citation type="journal article" date="2011" name="J. Bacteriol.">
        <title>Complete genome sequence of the hyperthermophilic, piezophilic, heterotrophic, and carboxydotrophic archaeon Thermococcus barophilus MP.</title>
        <authorList>
            <person name="Vannier P."/>
            <person name="Marteinsson V.T."/>
            <person name="Fridjonsson O.H."/>
            <person name="Oger P."/>
            <person name="Jebbar M."/>
        </authorList>
    </citation>
    <scope>NUCLEOTIDE SEQUENCE [LARGE SCALE GENOMIC DNA]</scope>
    <source>
        <strain evidence="3">DSM 11836 / MP</strain>
    </source>
</reference>
<dbReference type="EMBL" id="CP002372">
    <property type="protein sequence ID" value="ADT84148.1"/>
    <property type="molecule type" value="Genomic_DNA"/>
</dbReference>
<dbReference type="PANTHER" id="PTHR42754:SF1">
    <property type="entry name" value="LIPOPROTEIN"/>
    <property type="match status" value="1"/>
</dbReference>
<dbReference type="HOGENOM" id="CLU_304770_0_0_2"/>
<evidence type="ECO:0000256" key="1">
    <source>
        <dbReference type="SAM" id="MobiDB-lite"/>
    </source>
</evidence>
<dbReference type="RefSeq" id="WP_013467446.1">
    <property type="nucleotide sequence ID" value="NC_014804.1"/>
</dbReference>
<gene>
    <name evidence="2" type="ordered locus">TERMP_01172</name>
</gene>
<dbReference type="SUPFAM" id="SSF63829">
    <property type="entry name" value="Calcium-dependent phosphotriesterase"/>
    <property type="match status" value="1"/>
</dbReference>
<dbReference type="OrthoDB" id="98274at2157"/>
<keyword evidence="3" id="KW-1185">Reference proteome</keyword>
<dbReference type="GeneID" id="25394635"/>
<dbReference type="InterPro" id="IPR013431">
    <property type="entry name" value="Delta_60_rpt"/>
</dbReference>
<dbReference type="NCBIfam" id="TIGR02608">
    <property type="entry name" value="delta_60_rpt"/>
    <property type="match status" value="3"/>
</dbReference>
<dbReference type="Proteomes" id="UP000007478">
    <property type="component" value="Chromosome"/>
</dbReference>
<evidence type="ECO:0000313" key="2">
    <source>
        <dbReference type="EMBL" id="ADT84148.1"/>
    </source>
</evidence>
<accession>F0LN19</accession>
<feature type="region of interest" description="Disordered" evidence="1">
    <location>
        <begin position="882"/>
        <end position="911"/>
    </location>
</feature>